<gene>
    <name evidence="4" type="ORF">SAMN05660862_1456</name>
</gene>
<feature type="repeat" description="WD" evidence="3">
    <location>
        <begin position="259"/>
        <end position="295"/>
    </location>
</feature>
<reference evidence="4 5" key="1">
    <citation type="submission" date="2017-04" db="EMBL/GenBank/DDBJ databases">
        <authorList>
            <person name="Afonso C.L."/>
            <person name="Miller P.J."/>
            <person name="Scott M.A."/>
            <person name="Spackman E."/>
            <person name="Goraichik I."/>
            <person name="Dimitrov K.M."/>
            <person name="Suarez D.L."/>
            <person name="Swayne D.E."/>
        </authorList>
    </citation>
    <scope>NUCLEOTIDE SEQUENCE [LARGE SCALE GENOMIC DNA]</scope>
    <source>
        <strain evidence="4 5">DSM 22418</strain>
    </source>
</reference>
<accession>A0A1X7J623</accession>
<dbReference type="PANTHER" id="PTHR19848:SF8">
    <property type="entry name" value="F-BOX AND WD REPEAT DOMAIN CONTAINING 7"/>
    <property type="match status" value="1"/>
</dbReference>
<dbReference type="Gene3D" id="2.130.10.10">
    <property type="entry name" value="YVTN repeat-like/Quinoprotein amine dehydrogenase"/>
    <property type="match status" value="2"/>
</dbReference>
<dbReference type="PRINTS" id="PR00320">
    <property type="entry name" value="GPROTEINBRPT"/>
</dbReference>
<feature type="repeat" description="WD" evidence="3">
    <location>
        <begin position="3"/>
        <end position="44"/>
    </location>
</feature>
<dbReference type="Proteomes" id="UP000192980">
    <property type="component" value="Unassembled WGS sequence"/>
</dbReference>
<dbReference type="PROSITE" id="PS50294">
    <property type="entry name" value="WD_REPEATS_REGION"/>
    <property type="match status" value="3"/>
</dbReference>
<dbReference type="STRING" id="561061.SAMN05660862_1456"/>
<dbReference type="SUPFAM" id="SSF50978">
    <property type="entry name" value="WD40 repeat-like"/>
    <property type="match status" value="1"/>
</dbReference>
<keyword evidence="1 3" id="KW-0853">WD repeat</keyword>
<dbReference type="PROSITE" id="PS50082">
    <property type="entry name" value="WD_REPEATS_2"/>
    <property type="match status" value="3"/>
</dbReference>
<keyword evidence="2" id="KW-0677">Repeat</keyword>
<feature type="repeat" description="WD" evidence="3">
    <location>
        <begin position="211"/>
        <end position="252"/>
    </location>
</feature>
<protein>
    <submittedName>
        <fullName evidence="4">WD domain-containing protein, G-beta repeat-containing protein</fullName>
    </submittedName>
</protein>
<dbReference type="AlphaFoldDB" id="A0A1X7J623"/>
<proteinExistence type="predicted"/>
<sequence length="295" mass="33050">MTLTGHQNPIFALENSLDQTMLYSGGNDRGVVEWDLATGKFNRILCAVPASVYALCLLKDSGLLAIGMRNSEIWLVDVDKQQLVKKLYMEKGAVFALRHLEDKKELLAIGEAGVAYVWNLDTYELVYNFRVSNTTVRTIEPSVDGKYLNFGDKDGHVYQLESASFREVNRRKIHSMSITALLATAENIFSGGRDAVLHKLVPSGLSPVQQVTPHLFTVYGILKHPTSDIIITVSRDKSIKFWDMNTLSLLRNISMERGYDSHRLSINTAIYNAASNQLITAGDDKLIKLWRVEIA</sequence>
<organism evidence="4 5">
    <name type="scientific">Sphingobacterium psychroaquaticum</name>
    <dbReference type="NCBI Taxonomy" id="561061"/>
    <lineage>
        <taxon>Bacteria</taxon>
        <taxon>Pseudomonadati</taxon>
        <taxon>Bacteroidota</taxon>
        <taxon>Sphingobacteriia</taxon>
        <taxon>Sphingobacteriales</taxon>
        <taxon>Sphingobacteriaceae</taxon>
        <taxon>Sphingobacterium</taxon>
    </lineage>
</organism>
<evidence type="ECO:0000256" key="3">
    <source>
        <dbReference type="PROSITE-ProRule" id="PRU00221"/>
    </source>
</evidence>
<dbReference type="InterPro" id="IPR015943">
    <property type="entry name" value="WD40/YVTN_repeat-like_dom_sf"/>
</dbReference>
<evidence type="ECO:0000313" key="4">
    <source>
        <dbReference type="EMBL" id="SMG22767.1"/>
    </source>
</evidence>
<name>A0A1X7J623_9SPHI</name>
<dbReference type="PROSITE" id="PS00678">
    <property type="entry name" value="WD_REPEATS_1"/>
    <property type="match status" value="1"/>
</dbReference>
<evidence type="ECO:0000256" key="1">
    <source>
        <dbReference type="ARBA" id="ARBA00022574"/>
    </source>
</evidence>
<dbReference type="PANTHER" id="PTHR19848">
    <property type="entry name" value="WD40 REPEAT PROTEIN"/>
    <property type="match status" value="1"/>
</dbReference>
<dbReference type="InterPro" id="IPR001680">
    <property type="entry name" value="WD40_rpt"/>
</dbReference>
<dbReference type="EMBL" id="FXAU01000002">
    <property type="protein sequence ID" value="SMG22767.1"/>
    <property type="molecule type" value="Genomic_DNA"/>
</dbReference>
<evidence type="ECO:0000256" key="2">
    <source>
        <dbReference type="ARBA" id="ARBA00022737"/>
    </source>
</evidence>
<dbReference type="InterPro" id="IPR019775">
    <property type="entry name" value="WD40_repeat_CS"/>
</dbReference>
<dbReference type="SMART" id="SM00320">
    <property type="entry name" value="WD40"/>
    <property type="match status" value="5"/>
</dbReference>
<evidence type="ECO:0000313" key="5">
    <source>
        <dbReference type="Proteomes" id="UP000192980"/>
    </source>
</evidence>
<dbReference type="Pfam" id="PF00400">
    <property type="entry name" value="WD40"/>
    <property type="match status" value="3"/>
</dbReference>
<dbReference type="InterPro" id="IPR020472">
    <property type="entry name" value="WD40_PAC1"/>
</dbReference>
<keyword evidence="5" id="KW-1185">Reference proteome</keyword>
<dbReference type="InterPro" id="IPR036322">
    <property type="entry name" value="WD40_repeat_dom_sf"/>
</dbReference>